<accession>A0A388TF97</accession>
<name>A0A388TF97_9BACT</name>
<evidence type="ECO:0000259" key="1">
    <source>
        <dbReference type="Pfam" id="PF05523"/>
    </source>
</evidence>
<keyword evidence="3" id="KW-1185">Reference proteome</keyword>
<comment type="caution">
    <text evidence="2">The sequence shown here is derived from an EMBL/GenBank/DDBJ whole genome shotgun (WGS) entry which is preliminary data.</text>
</comment>
<dbReference type="Gene3D" id="2.60.120.10">
    <property type="entry name" value="Jelly Rolls"/>
    <property type="match status" value="1"/>
</dbReference>
<dbReference type="InterPro" id="IPR014710">
    <property type="entry name" value="RmlC-like_jellyroll"/>
</dbReference>
<dbReference type="Proteomes" id="UP000275925">
    <property type="component" value="Unassembled WGS sequence"/>
</dbReference>
<feature type="domain" description="Sugar 3,4-ketoisomerase QdtA cupin" evidence="1">
    <location>
        <begin position="3"/>
        <end position="118"/>
    </location>
</feature>
<dbReference type="CDD" id="cd20292">
    <property type="entry name" value="cupin_QdtA-like"/>
    <property type="match status" value="1"/>
</dbReference>
<dbReference type="EMBL" id="BGZO01000003">
    <property type="protein sequence ID" value="GBR75520.1"/>
    <property type="molecule type" value="Genomic_DNA"/>
</dbReference>
<proteinExistence type="predicted"/>
<organism evidence="2 3">
    <name type="scientific">Candidatus Termititenax persephonae</name>
    <dbReference type="NCBI Taxonomy" id="2218525"/>
    <lineage>
        <taxon>Bacteria</taxon>
        <taxon>Bacillati</taxon>
        <taxon>Candidatus Margulisiibacteriota</taxon>
        <taxon>Candidatus Termititenacia</taxon>
        <taxon>Candidatus Termititenacales</taxon>
        <taxon>Candidatus Termititenacaceae</taxon>
        <taxon>Candidatus Termititenax</taxon>
    </lineage>
</organism>
<evidence type="ECO:0000313" key="3">
    <source>
        <dbReference type="Proteomes" id="UP000275925"/>
    </source>
</evidence>
<reference evidence="2 3" key="1">
    <citation type="journal article" date="2019" name="ISME J.">
        <title>Genome analyses of uncultured TG2/ZB3 bacteria in 'Margulisbacteria' specifically attached to ectosymbiotic spirochetes of protists in the termite gut.</title>
        <authorList>
            <person name="Utami Y.D."/>
            <person name="Kuwahara H."/>
            <person name="Igai K."/>
            <person name="Murakami T."/>
            <person name="Sugaya K."/>
            <person name="Morikawa T."/>
            <person name="Nagura Y."/>
            <person name="Yuki M."/>
            <person name="Deevong P."/>
            <person name="Inoue T."/>
            <person name="Kihara K."/>
            <person name="Lo N."/>
            <person name="Yamada A."/>
            <person name="Ohkuma M."/>
            <person name="Hongoh Y."/>
        </authorList>
    </citation>
    <scope>NUCLEOTIDE SEQUENCE [LARGE SCALE GENOMIC DNA]</scope>
    <source>
        <strain evidence="2">NkOx7-02</strain>
    </source>
</reference>
<dbReference type="Pfam" id="PF05523">
    <property type="entry name" value="FdtA"/>
    <property type="match status" value="1"/>
</dbReference>
<sequence length="120" mass="13662">MPKLISLPTYRDGRGSLTVVEKILPFEIKRIYYIYNCADLPRGGHRHKKAIQALICLKGSCAVDWNNGQAKGTVDLNQPDQVLIVLPEDYHVMRDFTPEAVLLVISSEYFAAEDYIDEDY</sequence>
<gene>
    <name evidence="2" type="ORF">NO2_0187</name>
</gene>
<dbReference type="SUPFAM" id="SSF51182">
    <property type="entry name" value="RmlC-like cupins"/>
    <property type="match status" value="1"/>
</dbReference>
<dbReference type="AlphaFoldDB" id="A0A388TF97"/>
<protein>
    <submittedName>
        <fullName evidence="2">Protein cupin-like super family</fullName>
    </submittedName>
</protein>
<dbReference type="InterPro" id="IPR008894">
    <property type="entry name" value="QdtA_cupin_dom"/>
</dbReference>
<dbReference type="InterPro" id="IPR011051">
    <property type="entry name" value="RmlC_Cupin_sf"/>
</dbReference>
<evidence type="ECO:0000313" key="2">
    <source>
        <dbReference type="EMBL" id="GBR75520.1"/>
    </source>
</evidence>